<gene>
    <name evidence="1" type="ORF">LCGC14_3158790</name>
</gene>
<accession>A0A0F8XYM4</accession>
<reference evidence="1" key="1">
    <citation type="journal article" date="2015" name="Nature">
        <title>Complex archaea that bridge the gap between prokaryotes and eukaryotes.</title>
        <authorList>
            <person name="Spang A."/>
            <person name="Saw J.H."/>
            <person name="Jorgensen S.L."/>
            <person name="Zaremba-Niedzwiedzka K."/>
            <person name="Martijn J."/>
            <person name="Lind A.E."/>
            <person name="van Eijk R."/>
            <person name="Schleper C."/>
            <person name="Guy L."/>
            <person name="Ettema T.J."/>
        </authorList>
    </citation>
    <scope>NUCLEOTIDE SEQUENCE</scope>
</reference>
<comment type="caution">
    <text evidence="1">The sequence shown here is derived from an EMBL/GenBank/DDBJ whole genome shotgun (WGS) entry which is preliminary data.</text>
</comment>
<sequence>MAKERTPDLTTWAGRMKEWGGGNFTFLSSDGEALIFIIVGLPQPLISVYKKKEQKRIGCPVVTDAGYQLYICGTRVARKLAKFEKQFSTSAIIVVRHGAEGDVNSKYDVRICPEKETYSALMKIKADDFEESMIEESVKAASEVMQA</sequence>
<organism evidence="1">
    <name type="scientific">marine sediment metagenome</name>
    <dbReference type="NCBI Taxonomy" id="412755"/>
    <lineage>
        <taxon>unclassified sequences</taxon>
        <taxon>metagenomes</taxon>
        <taxon>ecological metagenomes</taxon>
    </lineage>
</organism>
<protein>
    <submittedName>
        <fullName evidence="1">Uncharacterized protein</fullName>
    </submittedName>
</protein>
<name>A0A0F8XYM4_9ZZZZ</name>
<evidence type="ECO:0000313" key="1">
    <source>
        <dbReference type="EMBL" id="KKK47079.1"/>
    </source>
</evidence>
<dbReference type="EMBL" id="LAZR01069760">
    <property type="protein sequence ID" value="KKK47079.1"/>
    <property type="molecule type" value="Genomic_DNA"/>
</dbReference>
<dbReference type="AlphaFoldDB" id="A0A0F8XYM4"/>
<proteinExistence type="predicted"/>